<feature type="region of interest" description="Disordered" evidence="1">
    <location>
        <begin position="258"/>
        <end position="389"/>
    </location>
</feature>
<name>A0A9J7MC00_BRAFL</name>
<reference evidence="2" key="1">
    <citation type="journal article" date="2020" name="Nat. Ecol. Evol.">
        <title>Deeply conserved synteny resolves early events in vertebrate evolution.</title>
        <authorList>
            <person name="Simakov O."/>
            <person name="Marletaz F."/>
            <person name="Yue J.X."/>
            <person name="O'Connell B."/>
            <person name="Jenkins J."/>
            <person name="Brandt A."/>
            <person name="Calef R."/>
            <person name="Tung C.H."/>
            <person name="Huang T.K."/>
            <person name="Schmutz J."/>
            <person name="Satoh N."/>
            <person name="Yu J.K."/>
            <person name="Putnam N.H."/>
            <person name="Green R.E."/>
            <person name="Rokhsar D.S."/>
        </authorList>
    </citation>
    <scope>NUCLEOTIDE SEQUENCE [LARGE SCALE GENOMIC DNA]</scope>
    <source>
        <strain evidence="2">S238N-H82</strain>
    </source>
</reference>
<evidence type="ECO:0000313" key="3">
    <source>
        <dbReference type="RefSeq" id="XP_035698291.1"/>
    </source>
</evidence>
<keyword evidence="2" id="KW-1185">Reference proteome</keyword>
<dbReference type="RefSeq" id="XP_035698291.1">
    <property type="nucleotide sequence ID" value="XM_035842398.1"/>
</dbReference>
<proteinExistence type="predicted"/>
<gene>
    <name evidence="3" type="primary">LOC118431282</name>
</gene>
<reference evidence="3" key="2">
    <citation type="submission" date="2025-08" db="UniProtKB">
        <authorList>
            <consortium name="RefSeq"/>
        </authorList>
    </citation>
    <scope>IDENTIFICATION</scope>
    <source>
        <strain evidence="3">S238N-H82</strain>
        <tissue evidence="3">Testes</tissue>
    </source>
</reference>
<dbReference type="Proteomes" id="UP000001554">
    <property type="component" value="Chromosome 15"/>
</dbReference>
<evidence type="ECO:0000256" key="1">
    <source>
        <dbReference type="SAM" id="MobiDB-lite"/>
    </source>
</evidence>
<dbReference type="PANTHER" id="PTHR46155">
    <property type="entry name" value="BIFUNCTIONAL INHIBITOR/LIPID-TRANSFER PROTEIN/SEED STORAGE 2S ALBUMIN SUPERFAMILY PROTEIN"/>
    <property type="match status" value="1"/>
</dbReference>
<dbReference type="GeneID" id="118431282"/>
<feature type="compositionally biased region" description="Polar residues" evidence="1">
    <location>
        <begin position="258"/>
        <end position="383"/>
    </location>
</feature>
<dbReference type="OMA" id="ERDSCKW"/>
<organism evidence="2 3">
    <name type="scientific">Branchiostoma floridae</name>
    <name type="common">Florida lancelet</name>
    <name type="synonym">Amphioxus</name>
    <dbReference type="NCBI Taxonomy" id="7739"/>
    <lineage>
        <taxon>Eukaryota</taxon>
        <taxon>Metazoa</taxon>
        <taxon>Chordata</taxon>
        <taxon>Cephalochordata</taxon>
        <taxon>Leptocardii</taxon>
        <taxon>Amphioxiformes</taxon>
        <taxon>Branchiostomatidae</taxon>
        <taxon>Branchiostoma</taxon>
    </lineage>
</organism>
<dbReference type="AlphaFoldDB" id="A0A9J7MC00"/>
<dbReference type="OrthoDB" id="6161264at2759"/>
<protein>
    <submittedName>
        <fullName evidence="3">Uncharacterized protein LOC118431282</fullName>
    </submittedName>
</protein>
<accession>A0A9J7MC00</accession>
<dbReference type="KEGG" id="bfo:118431282"/>
<dbReference type="PANTHER" id="PTHR46155:SF1">
    <property type="entry name" value="BIFUNCTIONAL INHIBITOR_LIPID-TRANSFER PROTEIN_SEED STORAGE 2S ALBUMIN SUPERFAMILY PROTEIN"/>
    <property type="match status" value="1"/>
</dbReference>
<sequence length="389" mass="41530">MNYATDRRNSDLKDSANRKRLFDYLQDLDTNLTTEGVIGTLMQEEYAKVGLSSFLFLAGLRLAIYQEMAGVDPQNEDPDLNPAGSRRYAEPETGIVATHAKEYAEHVEKWWPKIVEDRRRAVVCQRSPAHAFGIYPEQCWVNDEFTGQDNIFTSSASIIYGKSSVDVQAECIEYKEKMVKKLEERFSHPEEIAANWRKLIVTPINTAVDTPINTAVDTPINTAVDTPINTAADTPINTAVDTPSNTAVDTPINIAVDTPSNTAVDTPSNTAVDTPSNTAVDTPSNTAVDTPSNTVADTPSNTAVNTPSNTAADTPSNTAVDTPSNTAVDTPSNTAVDTPSNTAADTPSNTTVDTPSNTAVDTPSNTAVDTPSNTAVDTPSNTAVDVGSG</sequence>
<evidence type="ECO:0000313" key="2">
    <source>
        <dbReference type="Proteomes" id="UP000001554"/>
    </source>
</evidence>